<dbReference type="InterPro" id="IPR035994">
    <property type="entry name" value="Nucleoside_phosphorylase_sf"/>
</dbReference>
<proteinExistence type="predicted"/>
<feature type="domain" description="Nucleoside phosphorylase" evidence="1">
    <location>
        <begin position="41"/>
        <end position="283"/>
    </location>
</feature>
<feature type="non-terminal residue" evidence="2">
    <location>
        <position position="291"/>
    </location>
</feature>
<name>A0A0F9M9V4_9ZZZZ</name>
<sequence length="291" mass="32670">MLNKIKSELLNFGLKFISVEEKIVRMILETKPSNLNEIVILPAVKIVMEKLLKKLQNKRIYGRVYNGELNNVRVSIVRSLIGAPNCAIAIEALKRTKTKVIIRIDFCGGIGGEDLPIDVGHIMIPKLAYCDDGTCPQYIREFPSLANELESIPHPMMKFQNLLTGNRSVYISKPHDTLKDLFLSEGVSLFPNIVKESNLWTTDALFCEGLDFIRALNSIKISSIDMESSILFLLGKLYNLKTVSVLSVSDLPGHPKFDLQNSNEIHPNMENGIDNVIKLLIKALPKVKRNV</sequence>
<protein>
    <recommendedName>
        <fullName evidence="1">Nucleoside phosphorylase domain-containing protein</fullName>
    </recommendedName>
</protein>
<dbReference type="PANTHER" id="PTHR43691">
    <property type="entry name" value="URIDINE PHOSPHORYLASE"/>
    <property type="match status" value="1"/>
</dbReference>
<evidence type="ECO:0000313" key="2">
    <source>
        <dbReference type="EMBL" id="KKN02509.1"/>
    </source>
</evidence>
<organism evidence="2">
    <name type="scientific">marine sediment metagenome</name>
    <dbReference type="NCBI Taxonomy" id="412755"/>
    <lineage>
        <taxon>unclassified sequences</taxon>
        <taxon>metagenomes</taxon>
        <taxon>ecological metagenomes</taxon>
    </lineage>
</organism>
<gene>
    <name evidence="2" type="ORF">LCGC14_1117060</name>
</gene>
<dbReference type="GO" id="GO:0009116">
    <property type="term" value="P:nucleoside metabolic process"/>
    <property type="evidence" value="ECO:0007669"/>
    <property type="project" value="InterPro"/>
</dbReference>
<reference evidence="2" key="1">
    <citation type="journal article" date="2015" name="Nature">
        <title>Complex archaea that bridge the gap between prokaryotes and eukaryotes.</title>
        <authorList>
            <person name="Spang A."/>
            <person name="Saw J.H."/>
            <person name="Jorgensen S.L."/>
            <person name="Zaremba-Niedzwiedzka K."/>
            <person name="Martijn J."/>
            <person name="Lind A.E."/>
            <person name="van Eijk R."/>
            <person name="Schleper C."/>
            <person name="Guy L."/>
            <person name="Ettema T.J."/>
        </authorList>
    </citation>
    <scope>NUCLEOTIDE SEQUENCE</scope>
</reference>
<comment type="caution">
    <text evidence="2">The sequence shown here is derived from an EMBL/GenBank/DDBJ whole genome shotgun (WGS) entry which is preliminary data.</text>
</comment>
<evidence type="ECO:0000259" key="1">
    <source>
        <dbReference type="Pfam" id="PF01048"/>
    </source>
</evidence>
<dbReference type="InterPro" id="IPR000845">
    <property type="entry name" value="Nucleoside_phosphorylase_d"/>
</dbReference>
<dbReference type="Gene3D" id="3.40.50.1580">
    <property type="entry name" value="Nucleoside phosphorylase domain"/>
    <property type="match status" value="1"/>
</dbReference>
<dbReference type="AlphaFoldDB" id="A0A0F9M9V4"/>
<accession>A0A0F9M9V4</accession>
<dbReference type="GO" id="GO:0003824">
    <property type="term" value="F:catalytic activity"/>
    <property type="evidence" value="ECO:0007669"/>
    <property type="project" value="InterPro"/>
</dbReference>
<dbReference type="Pfam" id="PF01048">
    <property type="entry name" value="PNP_UDP_1"/>
    <property type="match status" value="1"/>
</dbReference>
<dbReference type="SUPFAM" id="SSF53167">
    <property type="entry name" value="Purine and uridine phosphorylases"/>
    <property type="match status" value="1"/>
</dbReference>
<dbReference type="EMBL" id="LAZR01005141">
    <property type="protein sequence ID" value="KKN02509.1"/>
    <property type="molecule type" value="Genomic_DNA"/>
</dbReference>
<dbReference type="GO" id="GO:0005829">
    <property type="term" value="C:cytosol"/>
    <property type="evidence" value="ECO:0007669"/>
    <property type="project" value="TreeGrafter"/>
</dbReference>
<dbReference type="PANTHER" id="PTHR43691:SF11">
    <property type="entry name" value="FI09636P-RELATED"/>
    <property type="match status" value="1"/>
</dbReference>